<gene>
    <name evidence="2" type="ORF">ACA1_319100</name>
</gene>
<dbReference type="GeneID" id="14913098"/>
<organism evidence="2 3">
    <name type="scientific">Acanthamoeba castellanii (strain ATCC 30010 / Neff)</name>
    <dbReference type="NCBI Taxonomy" id="1257118"/>
    <lineage>
        <taxon>Eukaryota</taxon>
        <taxon>Amoebozoa</taxon>
        <taxon>Discosea</taxon>
        <taxon>Longamoebia</taxon>
        <taxon>Centramoebida</taxon>
        <taxon>Acanthamoebidae</taxon>
        <taxon>Acanthamoeba</taxon>
    </lineage>
</organism>
<dbReference type="Proteomes" id="UP000011083">
    <property type="component" value="Unassembled WGS sequence"/>
</dbReference>
<dbReference type="VEuPathDB" id="AmoebaDB:ACA1_319100"/>
<name>L8GIM8_ACACF</name>
<evidence type="ECO:0000313" key="2">
    <source>
        <dbReference type="EMBL" id="ELR12583.1"/>
    </source>
</evidence>
<reference evidence="2 3" key="1">
    <citation type="journal article" date="2013" name="Genome Biol.">
        <title>Genome of Acanthamoeba castellanii highlights extensive lateral gene transfer and early evolution of tyrosine kinase signaling.</title>
        <authorList>
            <person name="Clarke M."/>
            <person name="Lohan A.J."/>
            <person name="Liu B."/>
            <person name="Lagkouvardos I."/>
            <person name="Roy S."/>
            <person name="Zafar N."/>
            <person name="Bertelli C."/>
            <person name="Schilde C."/>
            <person name="Kianianmomeni A."/>
            <person name="Burglin T.R."/>
            <person name="Frech C."/>
            <person name="Turcotte B."/>
            <person name="Kopec K.O."/>
            <person name="Synnott J.M."/>
            <person name="Choo C."/>
            <person name="Paponov I."/>
            <person name="Finkler A."/>
            <person name="Soon Heng Tan C."/>
            <person name="Hutchins A.P."/>
            <person name="Weinmeier T."/>
            <person name="Rattei T."/>
            <person name="Chu J.S."/>
            <person name="Gimenez G."/>
            <person name="Irimia M."/>
            <person name="Rigden D.J."/>
            <person name="Fitzpatrick D.A."/>
            <person name="Lorenzo-Morales J."/>
            <person name="Bateman A."/>
            <person name="Chiu C.H."/>
            <person name="Tang P."/>
            <person name="Hegemann P."/>
            <person name="Fromm H."/>
            <person name="Raoult D."/>
            <person name="Greub G."/>
            <person name="Miranda-Saavedra D."/>
            <person name="Chen N."/>
            <person name="Nash P."/>
            <person name="Ginger M.L."/>
            <person name="Horn M."/>
            <person name="Schaap P."/>
            <person name="Caler L."/>
            <person name="Loftus B."/>
        </authorList>
    </citation>
    <scope>NUCLEOTIDE SEQUENCE [LARGE SCALE GENOMIC DNA]</scope>
    <source>
        <strain evidence="2 3">Neff</strain>
    </source>
</reference>
<dbReference type="KEGG" id="acan:ACA1_319100"/>
<feature type="compositionally biased region" description="Basic and acidic residues" evidence="1">
    <location>
        <begin position="153"/>
        <end position="182"/>
    </location>
</feature>
<accession>L8GIM8</accession>
<dbReference type="AlphaFoldDB" id="L8GIM8"/>
<proteinExistence type="predicted"/>
<evidence type="ECO:0000313" key="3">
    <source>
        <dbReference type="Proteomes" id="UP000011083"/>
    </source>
</evidence>
<feature type="compositionally biased region" description="Acidic residues" evidence="1">
    <location>
        <begin position="117"/>
        <end position="139"/>
    </location>
</feature>
<protein>
    <submittedName>
        <fullName evidence="2">Uncharacterized protein</fullName>
    </submittedName>
</protein>
<keyword evidence="3" id="KW-1185">Reference proteome</keyword>
<sequence length="381" mass="42079">MADNDDNKVILTLREAEEYDGDGFFFCPSEVRDPPPTFRSLGCPLVRLAGRQVVSVSTSLGTYGMGSYGAFGLGLGLMPDLAACPTYQAKVGAVAKYIEGCADREREMMEYLAPAEEQPEETSNADDDDDDDDEDDDDGGGGGGGGDGDGDDGDRADKQPNTEEQMKQERKKIEEEQSKAEDEERDEEGEEEEEKKEEEEEVDPSTVRDEAKWQESAWEHEWFALLACRAEDYLQLQGKPYGKTGCSHFLFLEAVITDAQLTDRTCRFEMKRWRLEDHYTPIYEAMVKRDMVAPGSYAPEPGTNGPHPLYALVIDFLRQRPELLLGTTEASAAEAGADDGGGDVVVAKPRLPESVLHDLMAKPLGCVTRVLEVRPNVKTAL</sequence>
<evidence type="ECO:0000256" key="1">
    <source>
        <dbReference type="SAM" id="MobiDB-lite"/>
    </source>
</evidence>
<dbReference type="RefSeq" id="XP_004334596.1">
    <property type="nucleotide sequence ID" value="XM_004334548.1"/>
</dbReference>
<dbReference type="EMBL" id="KB008104">
    <property type="protein sequence ID" value="ELR12583.1"/>
    <property type="molecule type" value="Genomic_DNA"/>
</dbReference>
<feature type="region of interest" description="Disordered" evidence="1">
    <location>
        <begin position="114"/>
        <end position="212"/>
    </location>
</feature>
<feature type="compositionally biased region" description="Acidic residues" evidence="1">
    <location>
        <begin position="183"/>
        <end position="203"/>
    </location>
</feature>